<gene>
    <name evidence="7" type="ORF">HOLleu_36762</name>
</gene>
<evidence type="ECO:0000313" key="7">
    <source>
        <dbReference type="EMBL" id="KAJ8024126.1"/>
    </source>
</evidence>
<keyword evidence="3 6" id="KW-0812">Transmembrane</keyword>
<feature type="transmembrane region" description="Helical" evidence="6">
    <location>
        <begin position="54"/>
        <end position="73"/>
    </location>
</feature>
<dbReference type="SUPFAM" id="SSF48652">
    <property type="entry name" value="Tetraspanin"/>
    <property type="match status" value="1"/>
</dbReference>
<dbReference type="PIRSF" id="PIRSF002419">
    <property type="entry name" value="Tetraspanin"/>
    <property type="match status" value="1"/>
</dbReference>
<evidence type="ECO:0000256" key="1">
    <source>
        <dbReference type="ARBA" id="ARBA00004141"/>
    </source>
</evidence>
<feature type="transmembrane region" description="Helical" evidence="6">
    <location>
        <begin position="239"/>
        <end position="266"/>
    </location>
</feature>
<feature type="transmembrane region" description="Helical" evidence="6">
    <location>
        <begin position="85"/>
        <end position="107"/>
    </location>
</feature>
<keyword evidence="5 6" id="KW-0472">Membrane</keyword>
<dbReference type="Pfam" id="PF00335">
    <property type="entry name" value="Tetraspanin"/>
    <property type="match status" value="1"/>
</dbReference>
<sequence>MGFSSIAKWILVLFNCLFFLVGAALLAIGLYVIFSPYSFEILAVLDNAAIRAGVYIIICLGAAIFVVAALGLFGACCKSKIMLGLYAFVLFVIIAIQLAAGIVTILYKSHVDDFVTSQLATTMDSYVAENETDSYSVGWNSIQIFFECCGTNNYTDWASTDWGTDGSVYKYQPAASYPISCCAVEDTSVILSGTIDTSSFTDVVKCYGGGGESIPNTYMAGSGEGCYNSFQDYIIQNSVLVGGVGIGLAAFEILLFLLALVVCFTIDKEEDVV</sequence>
<dbReference type="PANTHER" id="PTHR19282:SF519">
    <property type="entry name" value="TETRASPANIN"/>
    <property type="match status" value="1"/>
</dbReference>
<accession>A0A9Q1BDU1</accession>
<dbReference type="InterPro" id="IPR000301">
    <property type="entry name" value="Tetraspanin_animals"/>
</dbReference>
<evidence type="ECO:0000256" key="5">
    <source>
        <dbReference type="ARBA" id="ARBA00023136"/>
    </source>
</evidence>
<feature type="transmembrane region" description="Helical" evidence="6">
    <location>
        <begin position="12"/>
        <end position="34"/>
    </location>
</feature>
<comment type="similarity">
    <text evidence="2 6">Belongs to the tetraspanin (TM4SF) family.</text>
</comment>
<evidence type="ECO:0000256" key="2">
    <source>
        <dbReference type="ARBA" id="ARBA00006840"/>
    </source>
</evidence>
<comment type="caution">
    <text evidence="7">The sequence shown here is derived from an EMBL/GenBank/DDBJ whole genome shotgun (WGS) entry which is preliminary data.</text>
</comment>
<comment type="subcellular location">
    <subcellularLocation>
        <location evidence="1 6">Membrane</location>
        <topology evidence="1 6">Multi-pass membrane protein</topology>
    </subcellularLocation>
</comment>
<keyword evidence="8" id="KW-1185">Reference proteome</keyword>
<dbReference type="Proteomes" id="UP001152320">
    <property type="component" value="Chromosome 19"/>
</dbReference>
<dbReference type="GO" id="GO:0005886">
    <property type="term" value="C:plasma membrane"/>
    <property type="evidence" value="ECO:0007669"/>
    <property type="project" value="TreeGrafter"/>
</dbReference>
<evidence type="ECO:0000313" key="8">
    <source>
        <dbReference type="Proteomes" id="UP001152320"/>
    </source>
</evidence>
<dbReference type="InterPro" id="IPR018499">
    <property type="entry name" value="Tetraspanin/Peripherin"/>
</dbReference>
<evidence type="ECO:0000256" key="4">
    <source>
        <dbReference type="ARBA" id="ARBA00022989"/>
    </source>
</evidence>
<dbReference type="Gene3D" id="1.10.1450.10">
    <property type="entry name" value="Tetraspanin"/>
    <property type="match status" value="1"/>
</dbReference>
<dbReference type="OrthoDB" id="6134317at2759"/>
<reference evidence="7" key="1">
    <citation type="submission" date="2021-10" db="EMBL/GenBank/DDBJ databases">
        <title>Tropical sea cucumber genome reveals ecological adaptation and Cuvierian tubules defense mechanism.</title>
        <authorList>
            <person name="Chen T."/>
        </authorList>
    </citation>
    <scope>NUCLEOTIDE SEQUENCE</scope>
    <source>
        <strain evidence="7">Nanhai2018</strain>
        <tissue evidence="7">Muscle</tissue>
    </source>
</reference>
<dbReference type="InterPro" id="IPR008952">
    <property type="entry name" value="Tetraspanin_EC2_sf"/>
</dbReference>
<name>A0A9Q1BDU1_HOLLE</name>
<dbReference type="PRINTS" id="PR00259">
    <property type="entry name" value="TMFOUR"/>
</dbReference>
<proteinExistence type="inferred from homology"/>
<dbReference type="AlphaFoldDB" id="A0A9Q1BDU1"/>
<protein>
    <recommendedName>
        <fullName evidence="6">Tetraspanin</fullName>
    </recommendedName>
</protein>
<dbReference type="EMBL" id="JAIZAY010000019">
    <property type="protein sequence ID" value="KAJ8024126.1"/>
    <property type="molecule type" value="Genomic_DNA"/>
</dbReference>
<keyword evidence="4 6" id="KW-1133">Transmembrane helix</keyword>
<evidence type="ECO:0000256" key="3">
    <source>
        <dbReference type="ARBA" id="ARBA00022692"/>
    </source>
</evidence>
<organism evidence="7 8">
    <name type="scientific">Holothuria leucospilota</name>
    <name type="common">Black long sea cucumber</name>
    <name type="synonym">Mertensiothuria leucospilota</name>
    <dbReference type="NCBI Taxonomy" id="206669"/>
    <lineage>
        <taxon>Eukaryota</taxon>
        <taxon>Metazoa</taxon>
        <taxon>Echinodermata</taxon>
        <taxon>Eleutherozoa</taxon>
        <taxon>Echinozoa</taxon>
        <taxon>Holothuroidea</taxon>
        <taxon>Aspidochirotacea</taxon>
        <taxon>Aspidochirotida</taxon>
        <taxon>Holothuriidae</taxon>
        <taxon>Holothuria</taxon>
    </lineage>
</organism>
<dbReference type="PANTHER" id="PTHR19282">
    <property type="entry name" value="TETRASPANIN"/>
    <property type="match status" value="1"/>
</dbReference>
<evidence type="ECO:0000256" key="6">
    <source>
        <dbReference type="RuleBase" id="RU361218"/>
    </source>
</evidence>